<proteinExistence type="predicted"/>
<geneLocation type="plasmid" evidence="1 2">
    <name>pWSM1592_1</name>
</geneLocation>
<name>A0ABY5XRY7_RHISU</name>
<dbReference type="Proteomes" id="UP001060123">
    <property type="component" value="Plasmid pWSM1592_1"/>
</dbReference>
<gene>
    <name evidence="1" type="ORF">N2599_29470</name>
</gene>
<keyword evidence="2" id="KW-1185">Reference proteome</keyword>
<sequence length="249" mass="28515">MNTRTTAEPVKHETADPHYECNVCGGSEFLDIKSRPKVRCASCNSLERSRLLQLVLNKEGFIKEGHKVLHIAPEAGVGRNIRAIVGEGYDAIDLRPSIYPEDLMVRRFDLITDTEKLLNETYDVIIHSHVMEHIPCDITSVLWHLHRSLKPNGVHIFCLPILPGRYECDFNEITNDDRTKRFGQFDHVRKFGADDLDRNIGKVFRLNPYDASKVLNEATSIRYKIPLHVLKGINSNTVFIQDKRSLLLQ</sequence>
<dbReference type="RefSeq" id="WP_027512735.1">
    <property type="nucleotide sequence ID" value="NZ_CP104144.1"/>
</dbReference>
<protein>
    <submittedName>
        <fullName evidence="1">Class I SAM-dependent methyltransferase</fullName>
    </submittedName>
</protein>
<accession>A0ABY5XRY7</accession>
<dbReference type="GO" id="GO:0032259">
    <property type="term" value="P:methylation"/>
    <property type="evidence" value="ECO:0007669"/>
    <property type="project" value="UniProtKB-KW"/>
</dbReference>
<dbReference type="Gene3D" id="3.40.50.150">
    <property type="entry name" value="Vaccinia Virus protein VP39"/>
    <property type="match status" value="1"/>
</dbReference>
<keyword evidence="1" id="KW-0614">Plasmid</keyword>
<reference evidence="1" key="1">
    <citation type="submission" date="2022-09" db="EMBL/GenBank/DDBJ databases">
        <title>Australian commercial rhizobial inoculants.</title>
        <authorList>
            <person name="Kohlmeier M.G."/>
            <person name="O'Hara G.W."/>
            <person name="Colombi E."/>
            <person name="Ramsay J.P."/>
            <person name="Terpolilli J."/>
        </authorList>
    </citation>
    <scope>NUCLEOTIDE SEQUENCE</scope>
    <source>
        <strain evidence="1">WSM1592</strain>
        <plasmid evidence="1">pWSM1592_1</plasmid>
    </source>
</reference>
<dbReference type="InterPro" id="IPR029063">
    <property type="entry name" value="SAM-dependent_MTases_sf"/>
</dbReference>
<organism evidence="1 2">
    <name type="scientific">Rhizobium sullae</name>
    <name type="common">Rhizobium hedysari</name>
    <dbReference type="NCBI Taxonomy" id="50338"/>
    <lineage>
        <taxon>Bacteria</taxon>
        <taxon>Pseudomonadati</taxon>
        <taxon>Pseudomonadota</taxon>
        <taxon>Alphaproteobacteria</taxon>
        <taxon>Hyphomicrobiales</taxon>
        <taxon>Rhizobiaceae</taxon>
        <taxon>Rhizobium/Agrobacterium group</taxon>
        <taxon>Rhizobium</taxon>
    </lineage>
</organism>
<keyword evidence="1" id="KW-0808">Transferase</keyword>
<evidence type="ECO:0000313" key="2">
    <source>
        <dbReference type="Proteomes" id="UP001060123"/>
    </source>
</evidence>
<keyword evidence="1" id="KW-0489">Methyltransferase</keyword>
<dbReference type="SUPFAM" id="SSF53335">
    <property type="entry name" value="S-adenosyl-L-methionine-dependent methyltransferases"/>
    <property type="match status" value="1"/>
</dbReference>
<dbReference type="GO" id="GO:0008168">
    <property type="term" value="F:methyltransferase activity"/>
    <property type="evidence" value="ECO:0007669"/>
    <property type="project" value="UniProtKB-KW"/>
</dbReference>
<dbReference type="Pfam" id="PF13489">
    <property type="entry name" value="Methyltransf_23"/>
    <property type="match status" value="1"/>
</dbReference>
<evidence type="ECO:0000313" key="1">
    <source>
        <dbReference type="EMBL" id="UWU16944.1"/>
    </source>
</evidence>
<dbReference type="EMBL" id="CP104144">
    <property type="protein sequence ID" value="UWU16944.1"/>
    <property type="molecule type" value="Genomic_DNA"/>
</dbReference>